<accession>A0AAV7GPL1</accession>
<protein>
    <submittedName>
        <fullName evidence="1">Uncharacterized protein</fullName>
    </submittedName>
</protein>
<gene>
    <name evidence="1" type="ORF">IEQ34_012729</name>
</gene>
<dbReference type="EMBL" id="JAGFBR010000012">
    <property type="protein sequence ID" value="KAH0457414.1"/>
    <property type="molecule type" value="Genomic_DNA"/>
</dbReference>
<sequence length="485" mass="51734">MGIHIQHVLHHLTPQRRLGSAKPRGNNAHGLISEAVDLANGERLHVVHLWKQRLAVEINHVHQGNTGEAHRKLKLPHLLHARRLKNYERVRVRVNTSNANLTNPGVLRRRLTVVISATITAAEMAVIKYSEGNDGTGVEHLPCILLVPARTEGVEDSSSANPFLAVFGDAISVGCAVAVAGLHRGEAGRAEDADFENTNREIPKLPCRRAGVAYIHGGFVHDVVGALEADAEVNATGEAELTPPRIGLQESPISLEVEPAGVDGAVVEPFLDGGERKDEAAENLVLAGRHAALTLRYPGLENLVTELGLGGELWRAVGVDGDDVLGFDDGDADVPELGGDVDLGADAEDSLALDCGGVGVPRLREGFVSLGPHPDGEHDFSTNFGIAGSPEIFKPVPLRRQGTVRSEDLVPLRGGFLLEVLGGAAVVSELHLDVWVDASGERIRGQVLGFDDADIEVVHLLHEIVGANLLVPRRPPFAKVKPSLL</sequence>
<dbReference type="AlphaFoldDB" id="A0AAV7GPL1"/>
<keyword evidence="2" id="KW-1185">Reference proteome</keyword>
<name>A0AAV7GPL1_DENCH</name>
<organism evidence="1 2">
    <name type="scientific">Dendrobium chrysotoxum</name>
    <name type="common">Orchid</name>
    <dbReference type="NCBI Taxonomy" id="161865"/>
    <lineage>
        <taxon>Eukaryota</taxon>
        <taxon>Viridiplantae</taxon>
        <taxon>Streptophyta</taxon>
        <taxon>Embryophyta</taxon>
        <taxon>Tracheophyta</taxon>
        <taxon>Spermatophyta</taxon>
        <taxon>Magnoliopsida</taxon>
        <taxon>Liliopsida</taxon>
        <taxon>Asparagales</taxon>
        <taxon>Orchidaceae</taxon>
        <taxon>Epidendroideae</taxon>
        <taxon>Malaxideae</taxon>
        <taxon>Dendrobiinae</taxon>
        <taxon>Dendrobium</taxon>
    </lineage>
</organism>
<evidence type="ECO:0000313" key="2">
    <source>
        <dbReference type="Proteomes" id="UP000775213"/>
    </source>
</evidence>
<comment type="caution">
    <text evidence="1">The sequence shown here is derived from an EMBL/GenBank/DDBJ whole genome shotgun (WGS) entry which is preliminary data.</text>
</comment>
<reference evidence="1 2" key="1">
    <citation type="journal article" date="2021" name="Hortic Res">
        <title>Chromosome-scale assembly of the Dendrobium chrysotoxum genome enhances the understanding of orchid evolution.</title>
        <authorList>
            <person name="Zhang Y."/>
            <person name="Zhang G.Q."/>
            <person name="Zhang D."/>
            <person name="Liu X.D."/>
            <person name="Xu X.Y."/>
            <person name="Sun W.H."/>
            <person name="Yu X."/>
            <person name="Zhu X."/>
            <person name="Wang Z.W."/>
            <person name="Zhao X."/>
            <person name="Zhong W.Y."/>
            <person name="Chen H."/>
            <person name="Yin W.L."/>
            <person name="Huang T."/>
            <person name="Niu S.C."/>
            <person name="Liu Z.J."/>
        </authorList>
    </citation>
    <scope>NUCLEOTIDE SEQUENCE [LARGE SCALE GENOMIC DNA]</scope>
    <source>
        <strain evidence="1">Lindl</strain>
    </source>
</reference>
<evidence type="ECO:0000313" key="1">
    <source>
        <dbReference type="EMBL" id="KAH0457414.1"/>
    </source>
</evidence>
<dbReference type="Proteomes" id="UP000775213">
    <property type="component" value="Unassembled WGS sequence"/>
</dbReference>
<proteinExistence type="predicted"/>